<organism evidence="1 2">
    <name type="scientific">Macrolepiota fuliginosa MF-IS2</name>
    <dbReference type="NCBI Taxonomy" id="1400762"/>
    <lineage>
        <taxon>Eukaryota</taxon>
        <taxon>Fungi</taxon>
        <taxon>Dikarya</taxon>
        <taxon>Basidiomycota</taxon>
        <taxon>Agaricomycotina</taxon>
        <taxon>Agaricomycetes</taxon>
        <taxon>Agaricomycetidae</taxon>
        <taxon>Agaricales</taxon>
        <taxon>Agaricineae</taxon>
        <taxon>Agaricaceae</taxon>
        <taxon>Macrolepiota</taxon>
    </lineage>
</organism>
<dbReference type="EMBL" id="MU151558">
    <property type="protein sequence ID" value="KAF9442851.1"/>
    <property type="molecule type" value="Genomic_DNA"/>
</dbReference>
<dbReference type="Proteomes" id="UP000807342">
    <property type="component" value="Unassembled WGS sequence"/>
</dbReference>
<reference evidence="1" key="1">
    <citation type="submission" date="2020-11" db="EMBL/GenBank/DDBJ databases">
        <authorList>
            <consortium name="DOE Joint Genome Institute"/>
            <person name="Ahrendt S."/>
            <person name="Riley R."/>
            <person name="Andreopoulos W."/>
            <person name="Labutti K."/>
            <person name="Pangilinan J."/>
            <person name="Ruiz-Duenas F.J."/>
            <person name="Barrasa J.M."/>
            <person name="Sanchez-Garcia M."/>
            <person name="Camarero S."/>
            <person name="Miyauchi S."/>
            <person name="Serrano A."/>
            <person name="Linde D."/>
            <person name="Babiker R."/>
            <person name="Drula E."/>
            <person name="Ayuso-Fernandez I."/>
            <person name="Pacheco R."/>
            <person name="Padilla G."/>
            <person name="Ferreira P."/>
            <person name="Barriuso J."/>
            <person name="Kellner H."/>
            <person name="Castanera R."/>
            <person name="Alfaro M."/>
            <person name="Ramirez L."/>
            <person name="Pisabarro A.G."/>
            <person name="Kuo A."/>
            <person name="Tritt A."/>
            <person name="Lipzen A."/>
            <person name="He G."/>
            <person name="Yan M."/>
            <person name="Ng V."/>
            <person name="Cullen D."/>
            <person name="Martin F."/>
            <person name="Rosso M.-N."/>
            <person name="Henrissat B."/>
            <person name="Hibbett D."/>
            <person name="Martinez A.T."/>
            <person name="Grigoriev I.V."/>
        </authorList>
    </citation>
    <scope>NUCLEOTIDE SEQUENCE</scope>
    <source>
        <strain evidence="1">MF-IS2</strain>
    </source>
</reference>
<comment type="caution">
    <text evidence="1">The sequence shown here is derived from an EMBL/GenBank/DDBJ whole genome shotgun (WGS) entry which is preliminary data.</text>
</comment>
<keyword evidence="2" id="KW-1185">Reference proteome</keyword>
<evidence type="ECO:0000313" key="1">
    <source>
        <dbReference type="EMBL" id="KAF9442851.1"/>
    </source>
</evidence>
<dbReference type="OrthoDB" id="2634326at2759"/>
<protein>
    <submittedName>
        <fullName evidence="1">Uncharacterized protein</fullName>
    </submittedName>
</protein>
<accession>A0A9P6BWF9</accession>
<evidence type="ECO:0000313" key="2">
    <source>
        <dbReference type="Proteomes" id="UP000807342"/>
    </source>
</evidence>
<name>A0A9P6BWF9_9AGAR</name>
<gene>
    <name evidence="1" type="ORF">P691DRAFT_680688</name>
</gene>
<sequence>MTERLVISTPNVDYLPNVNLGRQVISMCVDGRWGAEDWAQWPQWYFDGQDHFAYILRRPAPQDLKTHPLRRLWWNMEETDFSHDPALNAGRLMPHILQEFNEIRTNLMKEVDACICSDGLDWQKLQKSAMKMHSCITGLHLTVQPYLDTVITVAAAQRYCLETRALLDKITNSFFVDNTILGCITDHIPTLYELYKKGVPVWFVRPPSQVPDDLNIIGHSSIT</sequence>
<proteinExistence type="predicted"/>
<dbReference type="AlphaFoldDB" id="A0A9P6BWF9"/>